<gene>
    <name evidence="3" type="ORF">FBR43_11130</name>
</gene>
<accession>A0A4U1L4X8</accession>
<dbReference type="AlphaFoldDB" id="A0A4U1L4X8"/>
<dbReference type="PROSITE" id="PS51257">
    <property type="entry name" value="PROKAR_LIPOPROTEIN"/>
    <property type="match status" value="1"/>
</dbReference>
<feature type="region of interest" description="Disordered" evidence="1">
    <location>
        <begin position="25"/>
        <end position="77"/>
    </location>
</feature>
<keyword evidence="4" id="KW-1185">Reference proteome</keyword>
<organism evidence="3 4">
    <name type="scientific">Sphingomonas baiyangensis</name>
    <dbReference type="NCBI Taxonomy" id="2572576"/>
    <lineage>
        <taxon>Bacteria</taxon>
        <taxon>Pseudomonadati</taxon>
        <taxon>Pseudomonadota</taxon>
        <taxon>Alphaproteobacteria</taxon>
        <taxon>Sphingomonadales</taxon>
        <taxon>Sphingomonadaceae</taxon>
        <taxon>Sphingomonas</taxon>
    </lineage>
</organism>
<feature type="compositionally biased region" description="Pro residues" evidence="1">
    <location>
        <begin position="46"/>
        <end position="66"/>
    </location>
</feature>
<protein>
    <recommendedName>
        <fullName evidence="5">C-type lysozyme inhibitor domain-containing protein</fullName>
    </recommendedName>
</protein>
<evidence type="ECO:0008006" key="5">
    <source>
        <dbReference type="Google" id="ProtNLM"/>
    </source>
</evidence>
<evidence type="ECO:0000313" key="4">
    <source>
        <dbReference type="Proteomes" id="UP000309138"/>
    </source>
</evidence>
<dbReference type="RefSeq" id="WP_136943190.1">
    <property type="nucleotide sequence ID" value="NZ_SWKR01000002.1"/>
</dbReference>
<dbReference type="Proteomes" id="UP000309138">
    <property type="component" value="Unassembled WGS sequence"/>
</dbReference>
<evidence type="ECO:0000256" key="2">
    <source>
        <dbReference type="SAM" id="SignalP"/>
    </source>
</evidence>
<evidence type="ECO:0000256" key="1">
    <source>
        <dbReference type="SAM" id="MobiDB-lite"/>
    </source>
</evidence>
<dbReference type="EMBL" id="SWKR01000002">
    <property type="protein sequence ID" value="TKD51245.1"/>
    <property type="molecule type" value="Genomic_DNA"/>
</dbReference>
<comment type="caution">
    <text evidence="3">The sequence shown here is derived from an EMBL/GenBank/DDBJ whole genome shotgun (WGS) entry which is preliminary data.</text>
</comment>
<keyword evidence="2" id="KW-0732">Signal</keyword>
<evidence type="ECO:0000313" key="3">
    <source>
        <dbReference type="EMBL" id="TKD51245.1"/>
    </source>
</evidence>
<name>A0A4U1L4X8_9SPHN</name>
<sequence length="182" mass="19279">MMTTTRKAAMLAALTMLAACGGEPERAAEVPATNRGDIAPTATMPQPAPVATPQPSPMPSPGPSASPEPVTALPGSPGARLAEIPVAFHGVWAGDGTRCARSSDLRLEVAANGLTFYESFARPIAITRAAGRAIDVELELSGEGEVWRERQTLTLGEDNRTLQRRHERGTLAYSRCDTEEDL</sequence>
<feature type="chain" id="PRO_5020917206" description="C-type lysozyme inhibitor domain-containing protein" evidence="2">
    <location>
        <begin position="19"/>
        <end position="182"/>
    </location>
</feature>
<dbReference type="OrthoDB" id="6057763at2"/>
<proteinExistence type="predicted"/>
<reference evidence="3 4" key="1">
    <citation type="submission" date="2019-04" db="EMBL/GenBank/DDBJ databases">
        <authorList>
            <person name="Yang Y."/>
            <person name="Wei D."/>
        </authorList>
    </citation>
    <scope>NUCLEOTIDE SEQUENCE [LARGE SCALE GENOMIC DNA]</scope>
    <source>
        <strain evidence="3 4">L-1-4w-11</strain>
    </source>
</reference>
<feature type="signal peptide" evidence="2">
    <location>
        <begin position="1"/>
        <end position="18"/>
    </location>
</feature>